<dbReference type="STRING" id="626369.HMPREF0446_01684"/>
<dbReference type="Proteomes" id="UP000002939">
    <property type="component" value="Unassembled WGS sequence"/>
</dbReference>
<evidence type="ECO:0000256" key="1">
    <source>
        <dbReference type="SAM" id="Phobius"/>
    </source>
</evidence>
<feature type="transmembrane region" description="Helical" evidence="1">
    <location>
        <begin position="30"/>
        <end position="45"/>
    </location>
</feature>
<dbReference type="Gene3D" id="1.10.1760.20">
    <property type="match status" value="1"/>
</dbReference>
<evidence type="ECO:0000313" key="2">
    <source>
        <dbReference type="EMBL" id="EEW92278.2"/>
    </source>
</evidence>
<dbReference type="NCBIfam" id="TIGR02357">
    <property type="entry name" value="ECF_ThiT_YuaJ"/>
    <property type="match status" value="1"/>
</dbReference>
<evidence type="ECO:0000313" key="3">
    <source>
        <dbReference type="Proteomes" id="UP000002939"/>
    </source>
</evidence>
<accession>D0BNZ9</accession>
<dbReference type="RefSeq" id="WP_020991255.1">
    <property type="nucleotide sequence ID" value="NZ_KI391971.1"/>
</dbReference>
<dbReference type="eggNOG" id="COG3859">
    <property type="taxonomic scope" value="Bacteria"/>
</dbReference>
<dbReference type="InterPro" id="IPR012651">
    <property type="entry name" value="Thia_Transptr_ThiT"/>
</dbReference>
<keyword evidence="1" id="KW-0812">Transmembrane</keyword>
<dbReference type="EMBL" id="ACRF02000004">
    <property type="protein sequence ID" value="EEW92278.2"/>
    <property type="molecule type" value="Genomic_DNA"/>
</dbReference>
<sequence length="183" mass="20539">MSVKRIAWVEGAIVAALAMALSFIPHFMGWFSPSFGAIVLVVFALRRGLYPALFSGLVWGVLHFPLGKVVYLSFSQVLLEYIVAFGVMGFAGLLYHQFQKAIRNDKQALAIFYIFISSFIGVGVRYFWHFVAGFLFWGKYAPEGVSPYWYSFTVNGIAGLQTLIVTIVVAVLLLKYPKIYKTK</sequence>
<protein>
    <submittedName>
        <fullName evidence="2">Proton-coupled thiamine transporter YuaJ</fullName>
    </submittedName>
</protein>
<keyword evidence="3" id="KW-1185">Reference proteome</keyword>
<keyword evidence="1" id="KW-1133">Transmembrane helix</keyword>
<reference evidence="2" key="1">
    <citation type="submission" date="2009-09" db="EMBL/GenBank/DDBJ databases">
        <authorList>
            <consortium name="The Broad Institute Genome Sequencing Platform"/>
            <person name="Ward D."/>
            <person name="Feldgarden M."/>
            <person name="Earl A."/>
            <person name="Young S.K."/>
            <person name="Zeng Q."/>
            <person name="Koehrsen M."/>
            <person name="Alvarado L."/>
            <person name="Berlin A."/>
            <person name="Bochicchio J."/>
            <person name="Borenstein D."/>
            <person name="Chapman S.B."/>
            <person name="Chen Z."/>
            <person name="Engels R."/>
            <person name="Freedman E."/>
            <person name="Gellesch M."/>
            <person name="Goldberg J."/>
            <person name="Griggs A."/>
            <person name="Gujja S."/>
            <person name="Heilman E."/>
            <person name="Heiman D."/>
            <person name="Hepburn T."/>
            <person name="Howarth C."/>
            <person name="Jen D."/>
            <person name="Larson L."/>
            <person name="Lewis B."/>
            <person name="Mehta T."/>
            <person name="Park D."/>
            <person name="Pearson M."/>
            <person name="Roberts A."/>
            <person name="Saif S."/>
            <person name="Shea T."/>
            <person name="Shenoy N."/>
            <person name="Sisk P."/>
            <person name="Stolte C."/>
            <person name="Sykes S."/>
            <person name="Thomson T."/>
            <person name="Walk T."/>
            <person name="White J."/>
            <person name="Yandava C."/>
            <person name="Sibley C.D."/>
            <person name="Field T.R."/>
            <person name="Grinwis M."/>
            <person name="Eshaghurshan C.S."/>
            <person name="Surette M.G."/>
            <person name="Haas B."/>
            <person name="Nusbaum C."/>
            <person name="Birren B."/>
        </authorList>
    </citation>
    <scope>NUCLEOTIDE SEQUENCE [LARGE SCALE GENOMIC DNA]</scope>
    <source>
        <strain evidence="2">ATCC 700633</strain>
    </source>
</reference>
<dbReference type="HOGENOM" id="CLU_090959_2_0_9"/>
<keyword evidence="1" id="KW-0472">Membrane</keyword>
<name>D0BNZ9_9LACT</name>
<feature type="transmembrane region" description="Helical" evidence="1">
    <location>
        <begin position="52"/>
        <end position="72"/>
    </location>
</feature>
<proteinExistence type="predicted"/>
<feature type="transmembrane region" description="Helical" evidence="1">
    <location>
        <begin position="108"/>
        <end position="128"/>
    </location>
</feature>
<organism evidence="2 3">
    <name type="scientific">Granulicatella elegans ATCC 700633</name>
    <dbReference type="NCBI Taxonomy" id="626369"/>
    <lineage>
        <taxon>Bacteria</taxon>
        <taxon>Bacillati</taxon>
        <taxon>Bacillota</taxon>
        <taxon>Bacilli</taxon>
        <taxon>Lactobacillales</taxon>
        <taxon>Carnobacteriaceae</taxon>
        <taxon>Granulicatella</taxon>
    </lineage>
</organism>
<feature type="transmembrane region" description="Helical" evidence="1">
    <location>
        <begin position="78"/>
        <end position="96"/>
    </location>
</feature>
<comment type="caution">
    <text evidence="2">The sequence shown here is derived from an EMBL/GenBank/DDBJ whole genome shotgun (WGS) entry which is preliminary data.</text>
</comment>
<dbReference type="Pfam" id="PF09515">
    <property type="entry name" value="Thia_YuaJ"/>
    <property type="match status" value="1"/>
</dbReference>
<reference evidence="2" key="2">
    <citation type="submission" date="2011-10" db="EMBL/GenBank/DDBJ databases">
        <title>The Genome Sequence of Granulicatella elegans ATCC 700633.</title>
        <authorList>
            <consortium name="The Broad Institute Genome Sequencing Platform"/>
            <consortium name="The Broad Institute Genome Sequencing Center for Infectious Disease"/>
            <person name="Earl A."/>
            <person name="Ward D."/>
            <person name="Feldgarden M."/>
            <person name="Gevers D."/>
            <person name="Sibley C.D."/>
            <person name="Field T.R."/>
            <person name="Grinwis M."/>
            <person name="Eshaghurshan C.S."/>
            <person name="Surette M.G."/>
            <person name="Young S.K."/>
            <person name="Zeng Q."/>
            <person name="Gargeya S."/>
            <person name="Fitzgerald M."/>
            <person name="Haas B."/>
            <person name="Abouelleil A."/>
            <person name="Alvarado L."/>
            <person name="Arachchi H.M."/>
            <person name="Berlin A."/>
            <person name="Brown A."/>
            <person name="Chapman S.B."/>
            <person name="Chen Z."/>
            <person name="Dunbar C."/>
            <person name="Freedman E."/>
            <person name="Gearin G."/>
            <person name="Goldberg J."/>
            <person name="Griggs A."/>
            <person name="Gujja S."/>
            <person name="Heiman D."/>
            <person name="Howarth C."/>
            <person name="Larson L."/>
            <person name="Lui A."/>
            <person name="MacDonald P.J.P."/>
            <person name="Montmayeur A."/>
            <person name="Murphy C."/>
            <person name="Neiman D."/>
            <person name="Pearson M."/>
            <person name="Priest M."/>
            <person name="Roberts A."/>
            <person name="Saif S."/>
            <person name="Shea T."/>
            <person name="Shenoy N."/>
            <person name="Sisk P."/>
            <person name="Stolte C."/>
            <person name="Sykes S."/>
            <person name="Wortman J."/>
            <person name="Nusbaum C."/>
            <person name="Birren B."/>
        </authorList>
    </citation>
    <scope>NUCLEOTIDE SEQUENCE [LARGE SCALE GENOMIC DNA]</scope>
    <source>
        <strain evidence="2">ATCC 700633</strain>
    </source>
</reference>
<dbReference type="GO" id="GO:0015234">
    <property type="term" value="F:thiamine transmembrane transporter activity"/>
    <property type="evidence" value="ECO:0007669"/>
    <property type="project" value="InterPro"/>
</dbReference>
<feature type="transmembrane region" description="Helical" evidence="1">
    <location>
        <begin position="7"/>
        <end position="24"/>
    </location>
</feature>
<feature type="transmembrane region" description="Helical" evidence="1">
    <location>
        <begin position="148"/>
        <end position="174"/>
    </location>
</feature>
<gene>
    <name evidence="2" type="ORF">HMPREF0446_01684</name>
</gene>
<dbReference type="GO" id="GO:0005886">
    <property type="term" value="C:plasma membrane"/>
    <property type="evidence" value="ECO:0007669"/>
    <property type="project" value="InterPro"/>
</dbReference>
<dbReference type="OrthoDB" id="9795813at2"/>
<dbReference type="AlphaFoldDB" id="D0BNZ9"/>